<feature type="transmembrane region" description="Helical" evidence="10">
    <location>
        <begin position="139"/>
        <end position="164"/>
    </location>
</feature>
<gene>
    <name evidence="11" type="ORF">PILCRDRAFT_828567</name>
</gene>
<evidence type="ECO:0000256" key="3">
    <source>
        <dbReference type="ARBA" id="ARBA00022448"/>
    </source>
</evidence>
<evidence type="ECO:0000256" key="7">
    <source>
        <dbReference type="ARBA" id="ARBA00023136"/>
    </source>
</evidence>
<feature type="transmembrane region" description="Helical" evidence="10">
    <location>
        <begin position="274"/>
        <end position="298"/>
    </location>
</feature>
<evidence type="ECO:0000256" key="9">
    <source>
        <dbReference type="SAM" id="MobiDB-lite"/>
    </source>
</evidence>
<dbReference type="Gene3D" id="1.10.4160.10">
    <property type="entry name" value="Hydantoin permease"/>
    <property type="match status" value="1"/>
</dbReference>
<keyword evidence="3 8" id="KW-0813">Transport</keyword>
<evidence type="ECO:0000256" key="8">
    <source>
        <dbReference type="PIRNR" id="PIRNR002744"/>
    </source>
</evidence>
<keyword evidence="4" id="KW-0597">Phosphoprotein</keyword>
<dbReference type="PANTHER" id="PTHR31806:SF5">
    <property type="entry name" value="PURINE-CYTOSINE PERMEASE FCY21"/>
    <property type="match status" value="1"/>
</dbReference>
<reference evidence="11 12" key="1">
    <citation type="submission" date="2014-04" db="EMBL/GenBank/DDBJ databases">
        <authorList>
            <consortium name="DOE Joint Genome Institute"/>
            <person name="Kuo A."/>
            <person name="Tarkka M."/>
            <person name="Buscot F."/>
            <person name="Kohler A."/>
            <person name="Nagy L.G."/>
            <person name="Floudas D."/>
            <person name="Copeland A."/>
            <person name="Barry K.W."/>
            <person name="Cichocki N."/>
            <person name="Veneault-Fourrey C."/>
            <person name="LaButti K."/>
            <person name="Lindquist E.A."/>
            <person name="Lipzen A."/>
            <person name="Lundell T."/>
            <person name="Morin E."/>
            <person name="Murat C."/>
            <person name="Sun H."/>
            <person name="Tunlid A."/>
            <person name="Henrissat B."/>
            <person name="Grigoriev I.V."/>
            <person name="Hibbett D.S."/>
            <person name="Martin F."/>
            <person name="Nordberg H.P."/>
            <person name="Cantor M.N."/>
            <person name="Hua S.X."/>
        </authorList>
    </citation>
    <scope>NUCLEOTIDE SEQUENCE [LARGE SCALE GENOMIC DNA]</scope>
    <source>
        <strain evidence="11 12">F 1598</strain>
    </source>
</reference>
<comment type="similarity">
    <text evidence="2 8">Belongs to the purine-cytosine permease (2.A.39) family.</text>
</comment>
<accession>A0A0C3F2M7</accession>
<evidence type="ECO:0000256" key="6">
    <source>
        <dbReference type="ARBA" id="ARBA00022989"/>
    </source>
</evidence>
<name>A0A0C3F2M7_PILCF</name>
<feature type="transmembrane region" description="Helical" evidence="10">
    <location>
        <begin position="397"/>
        <end position="419"/>
    </location>
</feature>
<feature type="transmembrane region" description="Helical" evidence="10">
    <location>
        <begin position="475"/>
        <end position="494"/>
    </location>
</feature>
<feature type="transmembrane region" description="Helical" evidence="10">
    <location>
        <begin position="176"/>
        <end position="194"/>
    </location>
</feature>
<feature type="transmembrane region" description="Helical" evidence="10">
    <location>
        <begin position="332"/>
        <end position="350"/>
    </location>
</feature>
<dbReference type="GO" id="GO:0022857">
    <property type="term" value="F:transmembrane transporter activity"/>
    <property type="evidence" value="ECO:0007669"/>
    <property type="project" value="InterPro"/>
</dbReference>
<evidence type="ECO:0000256" key="1">
    <source>
        <dbReference type="ARBA" id="ARBA00004141"/>
    </source>
</evidence>
<keyword evidence="6 10" id="KW-1133">Transmembrane helix</keyword>
<dbReference type="OrthoDB" id="2116389at2759"/>
<evidence type="ECO:0008006" key="13">
    <source>
        <dbReference type="Google" id="ProtNLM"/>
    </source>
</evidence>
<dbReference type="EMBL" id="KN833066">
    <property type="protein sequence ID" value="KIM74151.1"/>
    <property type="molecule type" value="Genomic_DNA"/>
</dbReference>
<evidence type="ECO:0000313" key="12">
    <source>
        <dbReference type="Proteomes" id="UP000054166"/>
    </source>
</evidence>
<feature type="region of interest" description="Disordered" evidence="9">
    <location>
        <begin position="1"/>
        <end position="24"/>
    </location>
</feature>
<dbReference type="Proteomes" id="UP000054166">
    <property type="component" value="Unassembled WGS sequence"/>
</dbReference>
<evidence type="ECO:0000313" key="11">
    <source>
        <dbReference type="EMBL" id="KIM74151.1"/>
    </source>
</evidence>
<dbReference type="STRING" id="765440.A0A0C3F2M7"/>
<reference evidence="12" key="2">
    <citation type="submission" date="2015-01" db="EMBL/GenBank/DDBJ databases">
        <title>Evolutionary Origins and Diversification of the Mycorrhizal Mutualists.</title>
        <authorList>
            <consortium name="DOE Joint Genome Institute"/>
            <consortium name="Mycorrhizal Genomics Consortium"/>
            <person name="Kohler A."/>
            <person name="Kuo A."/>
            <person name="Nagy L.G."/>
            <person name="Floudas D."/>
            <person name="Copeland A."/>
            <person name="Barry K.W."/>
            <person name="Cichocki N."/>
            <person name="Veneault-Fourrey C."/>
            <person name="LaButti K."/>
            <person name="Lindquist E.A."/>
            <person name="Lipzen A."/>
            <person name="Lundell T."/>
            <person name="Morin E."/>
            <person name="Murat C."/>
            <person name="Riley R."/>
            <person name="Ohm R."/>
            <person name="Sun H."/>
            <person name="Tunlid A."/>
            <person name="Henrissat B."/>
            <person name="Grigoriev I.V."/>
            <person name="Hibbett D.S."/>
            <person name="Martin F."/>
        </authorList>
    </citation>
    <scope>NUCLEOTIDE SEQUENCE [LARGE SCALE GENOMIC DNA]</scope>
    <source>
        <strain evidence="12">F 1598</strain>
    </source>
</reference>
<keyword evidence="5 10" id="KW-0812">Transmembrane</keyword>
<dbReference type="GO" id="GO:0005886">
    <property type="term" value="C:plasma membrane"/>
    <property type="evidence" value="ECO:0007669"/>
    <property type="project" value="TreeGrafter"/>
</dbReference>
<evidence type="ECO:0000256" key="10">
    <source>
        <dbReference type="SAM" id="Phobius"/>
    </source>
</evidence>
<organism evidence="11 12">
    <name type="scientific">Piloderma croceum (strain F 1598)</name>
    <dbReference type="NCBI Taxonomy" id="765440"/>
    <lineage>
        <taxon>Eukaryota</taxon>
        <taxon>Fungi</taxon>
        <taxon>Dikarya</taxon>
        <taxon>Basidiomycota</taxon>
        <taxon>Agaricomycotina</taxon>
        <taxon>Agaricomycetes</taxon>
        <taxon>Agaricomycetidae</taxon>
        <taxon>Atheliales</taxon>
        <taxon>Atheliaceae</taxon>
        <taxon>Piloderma</taxon>
    </lineage>
</organism>
<feature type="transmembrane region" description="Helical" evidence="10">
    <location>
        <begin position="102"/>
        <end position="118"/>
    </location>
</feature>
<feature type="transmembrane region" description="Helical" evidence="10">
    <location>
        <begin position="206"/>
        <end position="223"/>
    </location>
</feature>
<comment type="subcellular location">
    <subcellularLocation>
        <location evidence="1">Membrane</location>
        <topology evidence="1">Multi-pass membrane protein</topology>
    </subcellularLocation>
</comment>
<feature type="transmembrane region" description="Helical" evidence="10">
    <location>
        <begin position="440"/>
        <end position="463"/>
    </location>
</feature>
<evidence type="ECO:0000256" key="5">
    <source>
        <dbReference type="ARBA" id="ARBA00022692"/>
    </source>
</evidence>
<dbReference type="InterPro" id="IPR001248">
    <property type="entry name" value="Pur-cyt_permease"/>
</dbReference>
<evidence type="ECO:0000256" key="4">
    <source>
        <dbReference type="ARBA" id="ARBA00022553"/>
    </source>
</evidence>
<dbReference type="AlphaFoldDB" id="A0A0C3F2M7"/>
<dbReference type="PIRSF" id="PIRSF002744">
    <property type="entry name" value="Pur-cyt_permease"/>
    <property type="match status" value="1"/>
</dbReference>
<keyword evidence="12" id="KW-1185">Reference proteome</keyword>
<keyword evidence="7 8" id="KW-0472">Membrane</keyword>
<proteinExistence type="inferred from homology"/>
<dbReference type="InterPro" id="IPR026030">
    <property type="entry name" value="Pur-cyt_permease_Fcy2/21/22"/>
</dbReference>
<feature type="transmembrane region" description="Helical" evidence="10">
    <location>
        <begin position="362"/>
        <end position="385"/>
    </location>
</feature>
<sequence length="502" mass="55381">MWNKMQEQQDRPASDDQEKVDPPLPSPIKQFEAGYSDRWSKQLLTWGVEARGIRPVHIDQRTDTQFSKIFFIWFTMNFNILSFSAGTLGPAVFGLGLRESCLVILFFNLLCCILPAYLTTWGPKLGLRQMVQARYSFGYYGVILPCIFNLIGMCGFCILNSILGGQTLAAVADNDLSWSVGIVIIAVISLLISFCGYKVLNWYERLAWLPVLIVFVVALGVGGKHLTNPPPSEPATASVILSFASTIAGFVITYSPLSSDFTSYFQPDVSSVKIFLYSYIGFLLPIVSLQCLGAAVAINAPLVPVWNTGYTDGNVGGLLEAMLRPTGNFGKFLTVLLSLSVTGNIAATFYSMSLNIQVFIPWLVIVPRYVFSLLATAVVVPLAIVGSHRFYNTLTDFLGLIGYWASAYGAIILLEHFLFRRGDFTLYDLQNWNLPRKLPTGVAALAAGIASVSLIVLCMDQAWFVGPIAETTGDIGFEVAFCMSGILYVPFRWLEIRLRKDT</sequence>
<feature type="transmembrane region" description="Helical" evidence="10">
    <location>
        <begin position="70"/>
        <end position="96"/>
    </location>
</feature>
<dbReference type="HOGENOM" id="CLU_026016_2_0_1"/>
<dbReference type="Pfam" id="PF02133">
    <property type="entry name" value="Transp_cyt_pur"/>
    <property type="match status" value="1"/>
</dbReference>
<dbReference type="GO" id="GO:0015851">
    <property type="term" value="P:nucleobase transport"/>
    <property type="evidence" value="ECO:0007669"/>
    <property type="project" value="UniProtKB-ARBA"/>
</dbReference>
<dbReference type="FunFam" id="1.10.4160.10:FF:000002">
    <property type="entry name" value="Purine-cytosine permease fcyB"/>
    <property type="match status" value="1"/>
</dbReference>
<evidence type="ECO:0000256" key="2">
    <source>
        <dbReference type="ARBA" id="ARBA00008974"/>
    </source>
</evidence>
<dbReference type="InParanoid" id="A0A0C3F2M7"/>
<feature type="compositionally biased region" description="Basic and acidic residues" evidence="9">
    <location>
        <begin position="7"/>
        <end position="21"/>
    </location>
</feature>
<dbReference type="PANTHER" id="PTHR31806">
    <property type="entry name" value="PURINE-CYTOSINE PERMEASE FCY2-RELATED"/>
    <property type="match status" value="1"/>
</dbReference>
<feature type="transmembrane region" description="Helical" evidence="10">
    <location>
        <begin position="235"/>
        <end position="254"/>
    </location>
</feature>
<protein>
    <recommendedName>
        <fullName evidence="13">NCS cytosine-purine permease</fullName>
    </recommendedName>
</protein>